<comment type="caution">
    <text evidence="2">The sequence shown here is derived from an EMBL/GenBank/DDBJ whole genome shotgun (WGS) entry which is preliminary data.</text>
</comment>
<reference evidence="3" key="1">
    <citation type="submission" date="2019-01" db="EMBL/GenBank/DDBJ databases">
        <title>Gri0909 isolated from a small marine red alga.</title>
        <authorList>
            <person name="Kim J."/>
            <person name="Jeong S.E."/>
            <person name="Jeon C.O."/>
        </authorList>
    </citation>
    <scope>NUCLEOTIDE SEQUENCE [LARGE SCALE GENOMIC DNA]</scope>
    <source>
        <strain evidence="3">Gri0909</strain>
    </source>
</reference>
<dbReference type="Proteomes" id="UP000287447">
    <property type="component" value="Unassembled WGS sequence"/>
</dbReference>
<dbReference type="InterPro" id="IPR016181">
    <property type="entry name" value="Acyl_CoA_acyltransferase"/>
</dbReference>
<proteinExistence type="predicted"/>
<gene>
    <name evidence="2" type="ORF">EOI86_06110</name>
</gene>
<dbReference type="Gene3D" id="3.40.630.30">
    <property type="match status" value="1"/>
</dbReference>
<evidence type="ECO:0000313" key="3">
    <source>
        <dbReference type="Proteomes" id="UP000287447"/>
    </source>
</evidence>
<protein>
    <submittedName>
        <fullName evidence="2">N-acetyltransferase</fullName>
    </submittedName>
</protein>
<dbReference type="Pfam" id="PF13302">
    <property type="entry name" value="Acetyltransf_3"/>
    <property type="match status" value="1"/>
</dbReference>
<dbReference type="AlphaFoldDB" id="A0A437QZ40"/>
<keyword evidence="2" id="KW-0808">Transferase</keyword>
<dbReference type="InterPro" id="IPR000182">
    <property type="entry name" value="GNAT_dom"/>
</dbReference>
<dbReference type="OrthoDB" id="7960624at2"/>
<keyword evidence="3" id="KW-1185">Reference proteome</keyword>
<organism evidence="2 3">
    <name type="scientific">Hwanghaeella grinnelliae</name>
    <dbReference type="NCBI Taxonomy" id="2500179"/>
    <lineage>
        <taxon>Bacteria</taxon>
        <taxon>Pseudomonadati</taxon>
        <taxon>Pseudomonadota</taxon>
        <taxon>Alphaproteobacteria</taxon>
        <taxon>Rhodospirillales</taxon>
        <taxon>Rhodospirillaceae</taxon>
        <taxon>Hwanghaeella</taxon>
    </lineage>
</organism>
<evidence type="ECO:0000313" key="2">
    <source>
        <dbReference type="EMBL" id="RVU39778.1"/>
    </source>
</evidence>
<evidence type="ECO:0000259" key="1">
    <source>
        <dbReference type="Pfam" id="PF13302"/>
    </source>
</evidence>
<feature type="domain" description="N-acetyltransferase" evidence="1">
    <location>
        <begin position="8"/>
        <end position="124"/>
    </location>
</feature>
<accession>A0A437QZ40</accession>
<dbReference type="SUPFAM" id="SSF55729">
    <property type="entry name" value="Acyl-CoA N-acyltransferases (Nat)"/>
    <property type="match status" value="1"/>
</dbReference>
<dbReference type="GO" id="GO:0016747">
    <property type="term" value="F:acyltransferase activity, transferring groups other than amino-acyl groups"/>
    <property type="evidence" value="ECO:0007669"/>
    <property type="project" value="InterPro"/>
</dbReference>
<sequence>MAVARIGFAPLQDIAEEDLIALMNEPAVGHFLPLLGDGFTAADCRAFLVAKQALWDAHGYGPWAFLIDGDFAGWGGLQPEQGDADFAMVLHPRFWGWGRRIFTLIKVRAFGEMGLTSITALLPPARTNANAIKRLGFVEDGSVHVDGERFRRFRLCRDAGQKA</sequence>
<dbReference type="EMBL" id="SADE01000001">
    <property type="protein sequence ID" value="RVU39778.1"/>
    <property type="molecule type" value="Genomic_DNA"/>
</dbReference>
<name>A0A437QZ40_9PROT</name>